<dbReference type="PANTHER" id="PTHR43776">
    <property type="entry name" value="TRANSPORT ATP-BINDING PROTEIN"/>
    <property type="match status" value="1"/>
</dbReference>
<dbReference type="SMART" id="SM00382">
    <property type="entry name" value="AAA"/>
    <property type="match status" value="2"/>
</dbReference>
<name>A0A368Y9S9_9BACI</name>
<organism evidence="5 6">
    <name type="scientific">Saliterribacillus persicus</name>
    <dbReference type="NCBI Taxonomy" id="930114"/>
    <lineage>
        <taxon>Bacteria</taxon>
        <taxon>Bacillati</taxon>
        <taxon>Bacillota</taxon>
        <taxon>Bacilli</taxon>
        <taxon>Bacillales</taxon>
        <taxon>Bacillaceae</taxon>
        <taxon>Saliterribacillus</taxon>
    </lineage>
</organism>
<feature type="domain" description="ABC transporter" evidence="4">
    <location>
        <begin position="285"/>
        <end position="524"/>
    </location>
</feature>
<comment type="caution">
    <text evidence="5">The sequence shown here is derived from an EMBL/GenBank/DDBJ whole genome shotgun (WGS) entry which is preliminary data.</text>
</comment>
<feature type="domain" description="ABC transporter" evidence="4">
    <location>
        <begin position="11"/>
        <end position="261"/>
    </location>
</feature>
<dbReference type="InterPro" id="IPR050319">
    <property type="entry name" value="ABC_transp_ATP-bind"/>
</dbReference>
<reference evidence="5 6" key="1">
    <citation type="submission" date="2018-07" db="EMBL/GenBank/DDBJ databases">
        <title>Genomic Encyclopedia of Type Strains, Phase IV (KMG-IV): sequencing the most valuable type-strain genomes for metagenomic binning, comparative biology and taxonomic classification.</title>
        <authorList>
            <person name="Goeker M."/>
        </authorList>
    </citation>
    <scope>NUCLEOTIDE SEQUENCE [LARGE SCALE GENOMIC DNA]</scope>
    <source>
        <strain evidence="5 6">DSM 27696</strain>
    </source>
</reference>
<proteinExistence type="predicted"/>
<sequence>MHATTNMLFEVKDLEVTYLQGDQREPVLKDVSFYMEQNETVALLGQSGSGKSTLAKAMTGMLPHSARVTSGSLTIGTEQVANLTDTSTPWQRIRGRRIAMLYQDPRQALNPLMKIKDNFRELLQDHQLASSRDYLQISEQWLYALNFQDAKRVLECYPFQLSGGMCQRVCLALALCLKPSVLIADEPTSALDIVNQREVLDVLKTVQKQYGLTLLMITHDLAVANSIGDRVLILNKGKIVEEGNTKKVFSKPQDSYTKQLLSARSLLSESPQRKSVSFQSKQKLLEIKGLEKQFQQKQVLTNIDLTLHRHEIMGILGQSGCGKSTLARCVMGLETINSGQMMYKGTDLSKLNNKKRRAMSKHIQLVFQEARGSLHPGRTALQIVMEPLHYLHLGNRKERQSLAEAFLKEVGISSDMHARKPPQLSTGQCQRIAIARALVLRPEVLICDEAVSALDMHVQAQILKLLQQLHQKFEFAILMISHDIRVLRSFCHTIAVIDQGRFCEVRPANALEKESKNAYTKKLFHSALEMEKGLSL</sequence>
<keyword evidence="1" id="KW-0813">Transport</keyword>
<keyword evidence="6" id="KW-1185">Reference proteome</keyword>
<dbReference type="InterPro" id="IPR003439">
    <property type="entry name" value="ABC_transporter-like_ATP-bd"/>
</dbReference>
<evidence type="ECO:0000256" key="1">
    <source>
        <dbReference type="ARBA" id="ARBA00022448"/>
    </source>
</evidence>
<dbReference type="GO" id="GO:0005524">
    <property type="term" value="F:ATP binding"/>
    <property type="evidence" value="ECO:0007669"/>
    <property type="project" value="UniProtKB-KW"/>
</dbReference>
<dbReference type="OrthoDB" id="9802264at2"/>
<evidence type="ECO:0000313" key="6">
    <source>
        <dbReference type="Proteomes" id="UP000252585"/>
    </source>
</evidence>
<dbReference type="InterPro" id="IPR017871">
    <property type="entry name" value="ABC_transporter-like_CS"/>
</dbReference>
<dbReference type="CDD" id="cd03257">
    <property type="entry name" value="ABC_NikE_OppD_transporters"/>
    <property type="match status" value="2"/>
</dbReference>
<dbReference type="Proteomes" id="UP000252585">
    <property type="component" value="Unassembled WGS sequence"/>
</dbReference>
<evidence type="ECO:0000259" key="4">
    <source>
        <dbReference type="PROSITE" id="PS50893"/>
    </source>
</evidence>
<dbReference type="RefSeq" id="WP_114351776.1">
    <property type="nucleotide sequence ID" value="NZ_QPJJ01000002.1"/>
</dbReference>
<protein>
    <submittedName>
        <fullName evidence="5">Peptide/nickel transport system ATP-binding protein</fullName>
    </submittedName>
</protein>
<dbReference type="InterPro" id="IPR027417">
    <property type="entry name" value="P-loop_NTPase"/>
</dbReference>
<dbReference type="GO" id="GO:0055085">
    <property type="term" value="P:transmembrane transport"/>
    <property type="evidence" value="ECO:0007669"/>
    <property type="project" value="UniProtKB-ARBA"/>
</dbReference>
<dbReference type="NCBIfam" id="NF007739">
    <property type="entry name" value="PRK10419.1"/>
    <property type="match status" value="2"/>
</dbReference>
<evidence type="ECO:0000256" key="2">
    <source>
        <dbReference type="ARBA" id="ARBA00022741"/>
    </source>
</evidence>
<dbReference type="PROSITE" id="PS50893">
    <property type="entry name" value="ABC_TRANSPORTER_2"/>
    <property type="match status" value="2"/>
</dbReference>
<gene>
    <name evidence="5" type="ORF">DFR57_102296</name>
</gene>
<dbReference type="Gene3D" id="3.40.50.300">
    <property type="entry name" value="P-loop containing nucleotide triphosphate hydrolases"/>
    <property type="match status" value="2"/>
</dbReference>
<keyword evidence="2" id="KW-0547">Nucleotide-binding</keyword>
<dbReference type="GO" id="GO:0016887">
    <property type="term" value="F:ATP hydrolysis activity"/>
    <property type="evidence" value="ECO:0007669"/>
    <property type="project" value="InterPro"/>
</dbReference>
<dbReference type="Pfam" id="PF00005">
    <property type="entry name" value="ABC_tran"/>
    <property type="match status" value="2"/>
</dbReference>
<dbReference type="PROSITE" id="PS00211">
    <property type="entry name" value="ABC_TRANSPORTER_1"/>
    <property type="match status" value="1"/>
</dbReference>
<accession>A0A368Y9S9</accession>
<evidence type="ECO:0000313" key="5">
    <source>
        <dbReference type="EMBL" id="RCW77021.1"/>
    </source>
</evidence>
<dbReference type="AlphaFoldDB" id="A0A368Y9S9"/>
<dbReference type="InterPro" id="IPR003593">
    <property type="entry name" value="AAA+_ATPase"/>
</dbReference>
<evidence type="ECO:0000256" key="3">
    <source>
        <dbReference type="ARBA" id="ARBA00022840"/>
    </source>
</evidence>
<keyword evidence="3 5" id="KW-0067">ATP-binding</keyword>
<dbReference type="EMBL" id="QPJJ01000002">
    <property type="protein sequence ID" value="RCW77021.1"/>
    <property type="molecule type" value="Genomic_DNA"/>
</dbReference>
<dbReference type="SUPFAM" id="SSF52540">
    <property type="entry name" value="P-loop containing nucleoside triphosphate hydrolases"/>
    <property type="match status" value="2"/>
</dbReference>